<organism evidence="3">
    <name type="scientific">Pyricularia oryzae (strain Y34)</name>
    <name type="common">Rice blast fungus</name>
    <name type="synonym">Magnaporthe oryzae</name>
    <dbReference type="NCBI Taxonomy" id="1143189"/>
    <lineage>
        <taxon>Eukaryota</taxon>
        <taxon>Fungi</taxon>
        <taxon>Dikarya</taxon>
        <taxon>Ascomycota</taxon>
        <taxon>Pezizomycotina</taxon>
        <taxon>Sordariomycetes</taxon>
        <taxon>Sordariomycetidae</taxon>
        <taxon>Magnaporthales</taxon>
        <taxon>Pyriculariaceae</taxon>
        <taxon>Pyricularia</taxon>
    </lineage>
</organism>
<keyword evidence="2" id="KW-0732">Signal</keyword>
<dbReference type="AlphaFoldDB" id="A0AA97NX00"/>
<gene>
    <name evidence="3" type="ORF">OOU_Y34scaffold00577g7</name>
</gene>
<evidence type="ECO:0000256" key="2">
    <source>
        <dbReference type="SAM" id="SignalP"/>
    </source>
</evidence>
<proteinExistence type="predicted"/>
<keyword evidence="1" id="KW-0472">Membrane</keyword>
<reference evidence="3" key="1">
    <citation type="journal article" date="2012" name="PLoS Genet.">
        <title>Comparative analysis of the genomes of two field isolates of the rice blast fungus Magnaporthe oryzae.</title>
        <authorList>
            <person name="Xue M."/>
            <person name="Yang J."/>
            <person name="Li Z."/>
            <person name="Hu S."/>
            <person name="Yao N."/>
            <person name="Dean R.A."/>
            <person name="Zhao W."/>
            <person name="Shen M."/>
            <person name="Zhang H."/>
            <person name="Li C."/>
            <person name="Liu L."/>
            <person name="Cao L."/>
            <person name="Xu X."/>
            <person name="Xing Y."/>
            <person name="Hsiang T."/>
            <person name="Zhang Z."/>
            <person name="Xu J.R."/>
            <person name="Peng Y.L."/>
        </authorList>
    </citation>
    <scope>NUCLEOTIDE SEQUENCE</scope>
    <source>
        <strain evidence="3">Y34</strain>
    </source>
</reference>
<dbReference type="Proteomes" id="UP000011086">
    <property type="component" value="Unassembled WGS sequence"/>
</dbReference>
<sequence length="328" mass="34829">MKFSFVATLAMAVSVMSAAVPAMPQPIGTVMVMEKRQFESNGAILDTLKQAVVEQTTQINATLDGAPESPSTDEANSLADEINPRFAAIADALREATSSFQLRSLAARQEEDGEADSCDAQCITEKVLDIVYEIASTIRAAIERLGLRPLILQINPLLLALSALVISLNVLISGLLLTVSAVVTTLLGGLGLSCNCELIPKMSGSVQQMHAATRMTPCKTSNKSSLLGSVGSGSMSKTCGRVEGEASALGCWNGVRGITRSEADWKPNLKSIMAAIDPKGLNYIAVDARVEEVLIRWLDKPTKSRVERQKLINGLLVAIQVTVGKACS</sequence>
<dbReference type="EMBL" id="JH793257">
    <property type="protein sequence ID" value="ELQ37788.1"/>
    <property type="molecule type" value="Genomic_DNA"/>
</dbReference>
<evidence type="ECO:0000313" key="3">
    <source>
        <dbReference type="EMBL" id="ELQ37788.1"/>
    </source>
</evidence>
<feature type="chain" id="PRO_5041646052" evidence="2">
    <location>
        <begin position="19"/>
        <end position="328"/>
    </location>
</feature>
<keyword evidence="1" id="KW-0812">Transmembrane</keyword>
<name>A0AA97NX00_PYRO3</name>
<accession>A0AA97NX00</accession>
<feature type="signal peptide" evidence="2">
    <location>
        <begin position="1"/>
        <end position="18"/>
    </location>
</feature>
<evidence type="ECO:0000256" key="1">
    <source>
        <dbReference type="SAM" id="Phobius"/>
    </source>
</evidence>
<feature type="transmembrane region" description="Helical" evidence="1">
    <location>
        <begin position="157"/>
        <end position="183"/>
    </location>
</feature>
<protein>
    <submittedName>
        <fullName evidence="3">Uncharacterized protein</fullName>
    </submittedName>
</protein>
<keyword evidence="1" id="KW-1133">Transmembrane helix</keyword>